<feature type="transmembrane region" description="Helical" evidence="1">
    <location>
        <begin position="139"/>
        <end position="157"/>
    </location>
</feature>
<organism evidence="3 4">
    <name type="scientific">Candidatus Daviesbacteria bacterium RIFCSPHIGHO2_12_FULL_37_11</name>
    <dbReference type="NCBI Taxonomy" id="1797777"/>
    <lineage>
        <taxon>Bacteria</taxon>
        <taxon>Candidatus Daviesiibacteriota</taxon>
    </lineage>
</organism>
<sequence>MGFKISLFLLSLIIFLVFTVFSYTVAKEMWQQIDFDTTVKLQDHISRKYDEIFSWFSILGSVEVTFGIAGLFSIFSLFRLKVWSFLGWLIIIPATMIEVIGKLLLFHPATPVLFHRNVLETDLPSFYVHTNFSYPSGHMTRTVFLLTVFLTILVFKWKDRFSKLILISGLIIFGFMMALTRVYLGEHWLSDVIGGGFLGVSSGLFAAIFIIGKKYVKIR</sequence>
<dbReference type="SMART" id="SM00014">
    <property type="entry name" value="acidPPc"/>
    <property type="match status" value="1"/>
</dbReference>
<dbReference type="Proteomes" id="UP000176527">
    <property type="component" value="Unassembled WGS sequence"/>
</dbReference>
<evidence type="ECO:0000313" key="3">
    <source>
        <dbReference type="EMBL" id="OGE37785.1"/>
    </source>
</evidence>
<accession>A0A1F5KAG5</accession>
<protein>
    <recommendedName>
        <fullName evidence="2">Phosphatidic acid phosphatase type 2/haloperoxidase domain-containing protein</fullName>
    </recommendedName>
</protein>
<keyword evidence="1" id="KW-0472">Membrane</keyword>
<evidence type="ECO:0000313" key="4">
    <source>
        <dbReference type="Proteomes" id="UP000176527"/>
    </source>
</evidence>
<feature type="transmembrane region" description="Helical" evidence="1">
    <location>
        <begin position="85"/>
        <end position="106"/>
    </location>
</feature>
<dbReference type="PANTHER" id="PTHR14969:SF13">
    <property type="entry name" value="AT30094P"/>
    <property type="match status" value="1"/>
</dbReference>
<dbReference type="Gene3D" id="1.20.144.10">
    <property type="entry name" value="Phosphatidic acid phosphatase type 2/haloperoxidase"/>
    <property type="match status" value="1"/>
</dbReference>
<dbReference type="SUPFAM" id="SSF48317">
    <property type="entry name" value="Acid phosphatase/Vanadium-dependent haloperoxidase"/>
    <property type="match status" value="1"/>
</dbReference>
<dbReference type="EMBL" id="MFDE01000037">
    <property type="protein sequence ID" value="OGE37785.1"/>
    <property type="molecule type" value="Genomic_DNA"/>
</dbReference>
<evidence type="ECO:0000256" key="1">
    <source>
        <dbReference type="SAM" id="Phobius"/>
    </source>
</evidence>
<feature type="transmembrane region" description="Helical" evidence="1">
    <location>
        <begin position="196"/>
        <end position="216"/>
    </location>
</feature>
<gene>
    <name evidence="3" type="ORF">A3F00_05250</name>
</gene>
<evidence type="ECO:0000259" key="2">
    <source>
        <dbReference type="SMART" id="SM00014"/>
    </source>
</evidence>
<reference evidence="3 4" key="1">
    <citation type="journal article" date="2016" name="Nat. Commun.">
        <title>Thousands of microbial genomes shed light on interconnected biogeochemical processes in an aquifer system.</title>
        <authorList>
            <person name="Anantharaman K."/>
            <person name="Brown C.T."/>
            <person name="Hug L.A."/>
            <person name="Sharon I."/>
            <person name="Castelle C.J."/>
            <person name="Probst A.J."/>
            <person name="Thomas B.C."/>
            <person name="Singh A."/>
            <person name="Wilkins M.J."/>
            <person name="Karaoz U."/>
            <person name="Brodie E.L."/>
            <person name="Williams K.H."/>
            <person name="Hubbard S.S."/>
            <person name="Banfield J.F."/>
        </authorList>
    </citation>
    <scope>NUCLEOTIDE SEQUENCE [LARGE SCALE GENOMIC DNA]</scope>
</reference>
<dbReference type="AlphaFoldDB" id="A0A1F5KAG5"/>
<dbReference type="Pfam" id="PF01569">
    <property type="entry name" value="PAP2"/>
    <property type="match status" value="1"/>
</dbReference>
<dbReference type="PANTHER" id="PTHR14969">
    <property type="entry name" value="SPHINGOSINE-1-PHOSPHATE PHOSPHOHYDROLASE"/>
    <property type="match status" value="1"/>
</dbReference>
<keyword evidence="1" id="KW-0812">Transmembrane</keyword>
<feature type="domain" description="Phosphatidic acid phosphatase type 2/haloperoxidase" evidence="2">
    <location>
        <begin position="91"/>
        <end position="207"/>
    </location>
</feature>
<comment type="caution">
    <text evidence="3">The sequence shown here is derived from an EMBL/GenBank/DDBJ whole genome shotgun (WGS) entry which is preliminary data.</text>
</comment>
<feature type="transmembrane region" description="Helical" evidence="1">
    <location>
        <begin position="164"/>
        <end position="184"/>
    </location>
</feature>
<proteinExistence type="predicted"/>
<name>A0A1F5KAG5_9BACT</name>
<dbReference type="InterPro" id="IPR036938">
    <property type="entry name" value="PAP2/HPO_sf"/>
</dbReference>
<keyword evidence="1" id="KW-1133">Transmembrane helix</keyword>
<feature type="transmembrane region" description="Helical" evidence="1">
    <location>
        <begin position="52"/>
        <end position="78"/>
    </location>
</feature>
<dbReference type="InterPro" id="IPR000326">
    <property type="entry name" value="PAP2/HPO"/>
</dbReference>